<comment type="caution">
    <text evidence="1">The sequence shown here is derived from an EMBL/GenBank/DDBJ whole genome shotgun (WGS) entry which is preliminary data.</text>
</comment>
<evidence type="ECO:0000313" key="2">
    <source>
        <dbReference type="Proteomes" id="UP000826188"/>
    </source>
</evidence>
<protein>
    <recommendedName>
        <fullName evidence="3">DUF3887 domain-containing protein</fullName>
    </recommendedName>
</protein>
<dbReference type="Proteomes" id="UP000826188">
    <property type="component" value="Unassembled WGS sequence"/>
</dbReference>
<sequence length="153" mass="17647">MVYFTQLLRTALFTCLLFVCGSLLLAAELPPKKASQVQLTRKFLLTVLQGKYRDAYPLLTPETRQRLTTAQFRTDSRVLYEQGKRFGPRITLYKLGFRIGDDQKAHPFYQFHFASDTLRPKPQVLLDVSFRDSTATQVLTFGMVPAPQKQKRK</sequence>
<proteinExistence type="predicted"/>
<evidence type="ECO:0000313" key="1">
    <source>
        <dbReference type="EMBL" id="MBW3127502.1"/>
    </source>
</evidence>
<dbReference type="RefSeq" id="WP_219156796.1">
    <property type="nucleotide sequence ID" value="NZ_JAHWGL010000006.1"/>
</dbReference>
<evidence type="ECO:0008006" key="3">
    <source>
        <dbReference type="Google" id="ProtNLM"/>
    </source>
</evidence>
<accession>A0ABS6WW49</accession>
<organism evidence="1 2">
    <name type="scientific">Hymenobacter profundi</name>
    <dbReference type="NCBI Taxonomy" id="1982110"/>
    <lineage>
        <taxon>Bacteria</taxon>
        <taxon>Pseudomonadati</taxon>
        <taxon>Bacteroidota</taxon>
        <taxon>Cytophagia</taxon>
        <taxon>Cytophagales</taxon>
        <taxon>Hymenobacteraceae</taxon>
        <taxon>Hymenobacter</taxon>
    </lineage>
</organism>
<keyword evidence="2" id="KW-1185">Reference proteome</keyword>
<name>A0ABS6WW49_9BACT</name>
<reference evidence="1 2" key="1">
    <citation type="submission" date="2021-07" db="EMBL/GenBank/DDBJ databases">
        <title>Hymenobacter profundi sp. nov., isolated from deep-sea water.</title>
        <authorList>
            <person name="Kim M.K."/>
        </authorList>
    </citation>
    <scope>NUCLEOTIDE SEQUENCE [LARGE SCALE GENOMIC DNA]</scope>
    <source>
        <strain evidence="1 2">M2</strain>
    </source>
</reference>
<gene>
    <name evidence="1" type="ORF">KYK14_02975</name>
</gene>
<dbReference type="EMBL" id="JAHWGL010000006">
    <property type="protein sequence ID" value="MBW3127502.1"/>
    <property type="molecule type" value="Genomic_DNA"/>
</dbReference>